<name>F5XN82_MICPN</name>
<comment type="similarity">
    <text evidence="2">Belongs to the metallo-dependent hydrolases superfamily. Hydantoinase/dihydropyrimidinase family.</text>
</comment>
<dbReference type="PANTHER" id="PTHR11647">
    <property type="entry name" value="HYDRANTOINASE/DIHYDROPYRIMIDINASE FAMILY MEMBER"/>
    <property type="match status" value="1"/>
</dbReference>
<evidence type="ECO:0000256" key="1">
    <source>
        <dbReference type="ARBA" id="ARBA00001947"/>
    </source>
</evidence>
<feature type="domain" description="Amidohydrolase-related" evidence="3">
    <location>
        <begin position="85"/>
        <end position="417"/>
    </location>
</feature>
<dbReference type="HOGENOM" id="CLU_015572_2_0_11"/>
<evidence type="ECO:0000313" key="4">
    <source>
        <dbReference type="EMBL" id="BAK36532.1"/>
    </source>
</evidence>
<evidence type="ECO:0000256" key="2">
    <source>
        <dbReference type="ARBA" id="ARBA00008829"/>
    </source>
</evidence>
<dbReference type="PANTHER" id="PTHR11647:SF1">
    <property type="entry name" value="COLLAPSIN RESPONSE MEDIATOR PROTEIN"/>
    <property type="match status" value="1"/>
</dbReference>
<dbReference type="InterPro" id="IPR011059">
    <property type="entry name" value="Metal-dep_hydrolase_composite"/>
</dbReference>
<dbReference type="SUPFAM" id="SSF51556">
    <property type="entry name" value="Metallo-dependent hydrolases"/>
    <property type="match status" value="1"/>
</dbReference>
<comment type="cofactor">
    <cofactor evidence="1">
        <name>Zn(2+)</name>
        <dbReference type="ChEBI" id="CHEBI:29105"/>
    </cofactor>
</comment>
<dbReference type="InterPro" id="IPR006680">
    <property type="entry name" value="Amidohydro-rel"/>
</dbReference>
<accession>F5XN82</accession>
<evidence type="ECO:0000259" key="3">
    <source>
        <dbReference type="Pfam" id="PF01979"/>
    </source>
</evidence>
<dbReference type="InterPro" id="IPR050378">
    <property type="entry name" value="Metallo-dep_Hydrolases_sf"/>
</dbReference>
<dbReference type="FunFam" id="3.20.20.140:FF:000174">
    <property type="entry name" value="Dihydropyrimidinase-related protein 2"/>
    <property type="match status" value="1"/>
</dbReference>
<dbReference type="AlphaFoldDB" id="F5XN82"/>
<dbReference type="KEGG" id="mph:MLP_35180"/>
<evidence type="ECO:0000313" key="5">
    <source>
        <dbReference type="Proteomes" id="UP000007947"/>
    </source>
</evidence>
<dbReference type="EMBL" id="AP012204">
    <property type="protein sequence ID" value="BAK36532.1"/>
    <property type="molecule type" value="Genomic_DNA"/>
</dbReference>
<dbReference type="Gene3D" id="3.20.20.140">
    <property type="entry name" value="Metal-dependent hydrolases"/>
    <property type="match status" value="1"/>
</dbReference>
<organism evidence="4 5">
    <name type="scientific">Microlunatus phosphovorus (strain ATCC 700054 / DSM 10555 / JCM 9379 / NBRC 101784 / NCIMB 13414 / VKM Ac-1990 / NM-1)</name>
    <dbReference type="NCBI Taxonomy" id="1032480"/>
    <lineage>
        <taxon>Bacteria</taxon>
        <taxon>Bacillati</taxon>
        <taxon>Actinomycetota</taxon>
        <taxon>Actinomycetes</taxon>
        <taxon>Propionibacteriales</taxon>
        <taxon>Propionibacteriaceae</taxon>
        <taxon>Microlunatus</taxon>
    </lineage>
</organism>
<protein>
    <submittedName>
        <fullName evidence="4">D-hydantoinase</fullName>
        <ecNumber evidence="4">3.5.2.-</ecNumber>
    </submittedName>
</protein>
<sequence>MAGATPIDLLVVTVDRRLLDQLIQLLVAPRSHGLKLLSCVQTWSTIGQQRTIVKHVRIRAAGNQPCWRAQVSRGIDTHVDMPQTEDSFGQATRAAVLGGTTTLIDFVPPMAPGQRLVEAVENRIAAINASAVIDVGVHPMLNRADDQVLTDIKTVIDLGCTSFKMFTTYPENLVTDGDAWRLMRAISDHGGLPGFHAENHTILGEAQRELVDQGRTGIADFAASRPALAETTAINTLCLLAKELGSPIWIFHVSGAAALRAVTDARAIGVEAYAETCTHYLTFDDTVFTGPEPWRYVLSPPIRSRADQAMLWDGVANGTVQAVGSDHNAYSLTTKRPTATDFRELPLGAPGVQIRTPMLWHQAVNVHGLSVGTFTEISAERAARALGMFPRKGAIRVGSDADLVLIDPTASWQGTDLEPSVDNSFDPYADEHGRGRPRHVLSRGHQIVRDGEFFAPQGGDRFLPRSPRS</sequence>
<dbReference type="eggNOG" id="COG0044">
    <property type="taxonomic scope" value="Bacteria"/>
</dbReference>
<dbReference type="GO" id="GO:0005829">
    <property type="term" value="C:cytosol"/>
    <property type="evidence" value="ECO:0007669"/>
    <property type="project" value="TreeGrafter"/>
</dbReference>
<dbReference type="GO" id="GO:0016812">
    <property type="term" value="F:hydrolase activity, acting on carbon-nitrogen (but not peptide) bonds, in cyclic amides"/>
    <property type="evidence" value="ECO:0007669"/>
    <property type="project" value="TreeGrafter"/>
</dbReference>
<dbReference type="InterPro" id="IPR032466">
    <property type="entry name" value="Metal_Hydrolase"/>
</dbReference>
<dbReference type="STRING" id="1032480.MLP_35180"/>
<gene>
    <name evidence="4" type="ordered locus">MLP_35180</name>
</gene>
<proteinExistence type="inferred from homology"/>
<reference evidence="4 5" key="1">
    <citation type="submission" date="2011-05" db="EMBL/GenBank/DDBJ databases">
        <title>Whole genome sequence of Microlunatus phosphovorus NM-1.</title>
        <authorList>
            <person name="Hosoyama A."/>
            <person name="Sasaki K."/>
            <person name="Harada T."/>
            <person name="Igarashi R."/>
            <person name="Kawakoshi A."/>
            <person name="Sasagawa M."/>
            <person name="Fukada J."/>
            <person name="Nakamura S."/>
            <person name="Katano Y."/>
            <person name="Hanada S."/>
            <person name="Kamagata Y."/>
            <person name="Nakamura N."/>
            <person name="Yamazaki S."/>
            <person name="Fujita N."/>
        </authorList>
    </citation>
    <scope>NUCLEOTIDE SEQUENCE [LARGE SCALE GENOMIC DNA]</scope>
    <source>
        <strain evidence="5">ATCC 700054 / DSM 10555 / JCM 9379 / NBRC 101784 / NCIMB 13414 / VKM Ac-1990 / NM-1</strain>
    </source>
</reference>
<keyword evidence="4" id="KW-0378">Hydrolase</keyword>
<dbReference type="Gene3D" id="2.30.40.10">
    <property type="entry name" value="Urease, subunit C, domain 1"/>
    <property type="match status" value="1"/>
</dbReference>
<dbReference type="EC" id="3.5.2.-" evidence="4"/>
<dbReference type="Pfam" id="PF01979">
    <property type="entry name" value="Amidohydro_1"/>
    <property type="match status" value="1"/>
</dbReference>
<dbReference type="Proteomes" id="UP000007947">
    <property type="component" value="Chromosome"/>
</dbReference>
<dbReference type="SUPFAM" id="SSF51338">
    <property type="entry name" value="Composite domain of metallo-dependent hydrolases"/>
    <property type="match status" value="1"/>
</dbReference>
<keyword evidence="5" id="KW-1185">Reference proteome</keyword>